<accession>A0A4D6NMT2</accession>
<protein>
    <submittedName>
        <fullName evidence="2">Uncharacterized protein</fullName>
    </submittedName>
</protein>
<dbReference type="EMBL" id="CP039346">
    <property type="protein sequence ID" value="QCD81615.1"/>
    <property type="molecule type" value="Genomic_DNA"/>
</dbReference>
<proteinExistence type="predicted"/>
<sequence length="87" mass="9788">MTIVATFEKVHIREWLRESDGIVMVAAEMTEVLDHELNGEDGEVARRDEVSCSGVAWLLRGTQMGLQWRISGSVTMRRRRGTAKTVA</sequence>
<evidence type="ECO:0000313" key="3">
    <source>
        <dbReference type="Proteomes" id="UP000501690"/>
    </source>
</evidence>
<keyword evidence="3" id="KW-1185">Reference proteome</keyword>
<evidence type="ECO:0000313" key="2">
    <source>
        <dbReference type="EMBL" id="QCE14312.1"/>
    </source>
</evidence>
<name>A0A4D6NMT2_VIGUN</name>
<dbReference type="AlphaFoldDB" id="A0A4D6NMT2"/>
<organism evidence="2 3">
    <name type="scientific">Vigna unguiculata</name>
    <name type="common">Cowpea</name>
    <dbReference type="NCBI Taxonomy" id="3917"/>
    <lineage>
        <taxon>Eukaryota</taxon>
        <taxon>Viridiplantae</taxon>
        <taxon>Streptophyta</taxon>
        <taxon>Embryophyta</taxon>
        <taxon>Tracheophyta</taxon>
        <taxon>Spermatophyta</taxon>
        <taxon>Magnoliopsida</taxon>
        <taxon>eudicotyledons</taxon>
        <taxon>Gunneridae</taxon>
        <taxon>Pentapetalae</taxon>
        <taxon>rosids</taxon>
        <taxon>fabids</taxon>
        <taxon>Fabales</taxon>
        <taxon>Fabaceae</taxon>
        <taxon>Papilionoideae</taxon>
        <taxon>50 kb inversion clade</taxon>
        <taxon>NPAAA clade</taxon>
        <taxon>indigoferoid/millettioid clade</taxon>
        <taxon>Phaseoleae</taxon>
        <taxon>Vigna</taxon>
    </lineage>
</organism>
<dbReference type="Proteomes" id="UP000501690">
    <property type="component" value="Linkage Group LG11"/>
</dbReference>
<dbReference type="Proteomes" id="UP000501690">
    <property type="component" value="Linkage Group LG2"/>
</dbReference>
<evidence type="ECO:0000313" key="1">
    <source>
        <dbReference type="EMBL" id="QCD81615.1"/>
    </source>
</evidence>
<dbReference type="EMBL" id="CP039355">
    <property type="protein sequence ID" value="QCE14312.1"/>
    <property type="molecule type" value="Genomic_DNA"/>
</dbReference>
<reference evidence="2 3" key="1">
    <citation type="submission" date="2019-04" db="EMBL/GenBank/DDBJ databases">
        <title>An improved genome assembly and genetic linkage map for asparagus bean, Vigna unguiculata ssp. sesquipedialis.</title>
        <authorList>
            <person name="Xia Q."/>
            <person name="Zhang R."/>
            <person name="Dong Y."/>
        </authorList>
    </citation>
    <scope>NUCLEOTIDE SEQUENCE [LARGE SCALE GENOMIC DNA]</scope>
    <source>
        <tissue evidence="2">Leaf</tissue>
    </source>
</reference>
<gene>
    <name evidence="2" type="ORF">DEO72_LG11g1311</name>
    <name evidence="1" type="ORF">DEO72_LG2g1944</name>
</gene>